<reference evidence="2 3" key="1">
    <citation type="journal article" date="2014" name="Genome Announc.">
        <title>Draft genome sequence of the pathogenic fungus Scedosporium apiospermum.</title>
        <authorList>
            <person name="Vandeputte P."/>
            <person name="Ghamrawi S."/>
            <person name="Rechenmann M."/>
            <person name="Iltis A."/>
            <person name="Giraud S."/>
            <person name="Fleury M."/>
            <person name="Thornton C."/>
            <person name="Delhaes L."/>
            <person name="Meyer W."/>
            <person name="Papon N."/>
            <person name="Bouchara J.P."/>
        </authorList>
    </citation>
    <scope>NUCLEOTIDE SEQUENCE [LARGE SCALE GENOMIC DNA]</scope>
    <source>
        <strain evidence="2 3">IHEM 14462</strain>
    </source>
</reference>
<sequence length="246" mass="27335">MAPIRLAILEADMPQPQTAARYSHYTGLFTSLLTSATSPTPVAARFTITRHHIVNDASAYPSLSDIDAILITGSKHSAYLDDEWIRDLVDYTRKALETNRVRVVGVCFGHQILGRALGVGVGQSEKGWEVAVTDVELSEEGKKLFGLGKMRIQQMHRDEVKAFPADAIQLASTAFCPVQAMYVPKRYISVQGHPEFNEEIVREICERRHDAGAFSDELYGDAMKRVGNEHDGVAIAKAFVRFLEEE</sequence>
<evidence type="ECO:0000259" key="1">
    <source>
        <dbReference type="Pfam" id="PF00117"/>
    </source>
</evidence>
<dbReference type="Proteomes" id="UP000028545">
    <property type="component" value="Unassembled WGS sequence"/>
</dbReference>
<comment type="caution">
    <text evidence="2">The sequence shown here is derived from an EMBL/GenBank/DDBJ whole genome shotgun (WGS) entry which is preliminary data.</text>
</comment>
<evidence type="ECO:0000313" key="3">
    <source>
        <dbReference type="Proteomes" id="UP000028545"/>
    </source>
</evidence>
<dbReference type="RefSeq" id="XP_016641096.1">
    <property type="nucleotide sequence ID" value="XM_016789269.1"/>
</dbReference>
<dbReference type="KEGG" id="sapo:SAPIO_CDS7393"/>
<dbReference type="VEuPathDB" id="FungiDB:SAPIO_CDS7393"/>
<protein>
    <recommendedName>
        <fullName evidence="1">Glutamine amidotransferase domain-containing protein</fullName>
    </recommendedName>
</protein>
<dbReference type="OMA" id="VERNAKW"/>
<name>A0A084G1T5_PSEDA</name>
<dbReference type="EMBL" id="JOWA01000110">
    <property type="protein sequence ID" value="KEZ41297.1"/>
    <property type="molecule type" value="Genomic_DNA"/>
</dbReference>
<dbReference type="InterPro" id="IPR017926">
    <property type="entry name" value="GATASE"/>
</dbReference>
<dbReference type="Gene3D" id="3.40.50.880">
    <property type="match status" value="1"/>
</dbReference>
<dbReference type="PROSITE" id="PS51273">
    <property type="entry name" value="GATASE_TYPE_1"/>
    <property type="match status" value="1"/>
</dbReference>
<dbReference type="InterPro" id="IPR044992">
    <property type="entry name" value="ChyE-like"/>
</dbReference>
<dbReference type="AlphaFoldDB" id="A0A084G1T5"/>
<dbReference type="Pfam" id="PF00117">
    <property type="entry name" value="GATase"/>
    <property type="match status" value="1"/>
</dbReference>
<dbReference type="GO" id="GO:0005829">
    <property type="term" value="C:cytosol"/>
    <property type="evidence" value="ECO:0007669"/>
    <property type="project" value="TreeGrafter"/>
</dbReference>
<gene>
    <name evidence="2" type="ORF">SAPIO_CDS7393</name>
</gene>
<dbReference type="GeneID" id="27726465"/>
<feature type="domain" description="Glutamine amidotransferase" evidence="1">
    <location>
        <begin position="62"/>
        <end position="197"/>
    </location>
</feature>
<dbReference type="CDD" id="cd01741">
    <property type="entry name" value="GATase1_1"/>
    <property type="match status" value="1"/>
</dbReference>
<dbReference type="InterPro" id="IPR029062">
    <property type="entry name" value="Class_I_gatase-like"/>
</dbReference>
<keyword evidence="3" id="KW-1185">Reference proteome</keyword>
<accession>A0A084G1T5</accession>
<proteinExistence type="predicted"/>
<organism evidence="2 3">
    <name type="scientific">Pseudallescheria apiosperma</name>
    <name type="common">Scedosporium apiospermum</name>
    <dbReference type="NCBI Taxonomy" id="563466"/>
    <lineage>
        <taxon>Eukaryota</taxon>
        <taxon>Fungi</taxon>
        <taxon>Dikarya</taxon>
        <taxon>Ascomycota</taxon>
        <taxon>Pezizomycotina</taxon>
        <taxon>Sordariomycetes</taxon>
        <taxon>Hypocreomycetidae</taxon>
        <taxon>Microascales</taxon>
        <taxon>Microascaceae</taxon>
        <taxon>Scedosporium</taxon>
    </lineage>
</organism>
<dbReference type="PANTHER" id="PTHR42695:SF5">
    <property type="entry name" value="GLUTAMINE AMIDOTRANSFERASE YLR126C-RELATED"/>
    <property type="match status" value="1"/>
</dbReference>
<dbReference type="SUPFAM" id="SSF52317">
    <property type="entry name" value="Class I glutamine amidotransferase-like"/>
    <property type="match status" value="1"/>
</dbReference>
<evidence type="ECO:0000313" key="2">
    <source>
        <dbReference type="EMBL" id="KEZ41297.1"/>
    </source>
</evidence>
<dbReference type="PANTHER" id="PTHR42695">
    <property type="entry name" value="GLUTAMINE AMIDOTRANSFERASE YLR126C-RELATED"/>
    <property type="match status" value="1"/>
</dbReference>
<dbReference type="OrthoDB" id="92161at2759"/>
<dbReference type="GO" id="GO:0005634">
    <property type="term" value="C:nucleus"/>
    <property type="evidence" value="ECO:0007669"/>
    <property type="project" value="TreeGrafter"/>
</dbReference>
<dbReference type="HOGENOM" id="CLU_054974_0_2_1"/>